<evidence type="ECO:0000313" key="1">
    <source>
        <dbReference type="EMBL" id="GFC80345.1"/>
    </source>
</evidence>
<reference evidence="1" key="1">
    <citation type="journal article" date="2019" name="Sci. Rep.">
        <title>Draft genome of Tanacetum cinerariifolium, the natural source of mosquito coil.</title>
        <authorList>
            <person name="Yamashiro T."/>
            <person name="Shiraishi A."/>
            <person name="Satake H."/>
            <person name="Nakayama K."/>
        </authorList>
    </citation>
    <scope>NUCLEOTIDE SEQUENCE</scope>
</reference>
<feature type="non-terminal residue" evidence="1">
    <location>
        <position position="1"/>
    </location>
</feature>
<protein>
    <submittedName>
        <fullName evidence="1">Uncharacterized protein</fullName>
    </submittedName>
</protein>
<sequence>KIFYFDIEEKNSGSTTIHADISLLILESFNFNDKPDPGELTSIVDSEIRENVLSAKNVNLPPEDDHYPLFTYVVWIFLVFSRISWNISSE</sequence>
<dbReference type="EMBL" id="BKCJ011074677">
    <property type="protein sequence ID" value="GFC80345.1"/>
    <property type="molecule type" value="Genomic_DNA"/>
</dbReference>
<dbReference type="AlphaFoldDB" id="A0A699R439"/>
<comment type="caution">
    <text evidence="1">The sequence shown here is derived from an EMBL/GenBank/DDBJ whole genome shotgun (WGS) entry which is preliminary data.</text>
</comment>
<organism evidence="1">
    <name type="scientific">Tanacetum cinerariifolium</name>
    <name type="common">Dalmatian daisy</name>
    <name type="synonym">Chrysanthemum cinerariifolium</name>
    <dbReference type="NCBI Taxonomy" id="118510"/>
    <lineage>
        <taxon>Eukaryota</taxon>
        <taxon>Viridiplantae</taxon>
        <taxon>Streptophyta</taxon>
        <taxon>Embryophyta</taxon>
        <taxon>Tracheophyta</taxon>
        <taxon>Spermatophyta</taxon>
        <taxon>Magnoliopsida</taxon>
        <taxon>eudicotyledons</taxon>
        <taxon>Gunneridae</taxon>
        <taxon>Pentapetalae</taxon>
        <taxon>asterids</taxon>
        <taxon>campanulids</taxon>
        <taxon>Asterales</taxon>
        <taxon>Asteraceae</taxon>
        <taxon>Asteroideae</taxon>
        <taxon>Anthemideae</taxon>
        <taxon>Anthemidinae</taxon>
        <taxon>Tanacetum</taxon>
    </lineage>
</organism>
<proteinExistence type="predicted"/>
<name>A0A699R439_TANCI</name>
<accession>A0A699R439</accession>
<gene>
    <name evidence="1" type="ORF">Tci_852315</name>
</gene>